<feature type="chain" id="PRO_5045254664" description="Peptidase A1 domain-containing protein" evidence="2">
    <location>
        <begin position="24"/>
        <end position="462"/>
    </location>
</feature>
<dbReference type="PROSITE" id="PS00141">
    <property type="entry name" value="ASP_PROTEASE"/>
    <property type="match status" value="1"/>
</dbReference>
<feature type="signal peptide" evidence="2">
    <location>
        <begin position="1"/>
        <end position="23"/>
    </location>
</feature>
<feature type="domain" description="Peptidase A1" evidence="3">
    <location>
        <begin position="112"/>
        <end position="454"/>
    </location>
</feature>
<dbReference type="InterPro" id="IPR032861">
    <property type="entry name" value="TAXi_N"/>
</dbReference>
<dbReference type="InterPro" id="IPR033873">
    <property type="entry name" value="CND41-like"/>
</dbReference>
<dbReference type="InterPro" id="IPR001461">
    <property type="entry name" value="Aspartic_peptidase_A1"/>
</dbReference>
<name>A0ABU6WIR4_9FABA</name>
<organism evidence="4 5">
    <name type="scientific">Stylosanthes scabra</name>
    <dbReference type="NCBI Taxonomy" id="79078"/>
    <lineage>
        <taxon>Eukaryota</taxon>
        <taxon>Viridiplantae</taxon>
        <taxon>Streptophyta</taxon>
        <taxon>Embryophyta</taxon>
        <taxon>Tracheophyta</taxon>
        <taxon>Spermatophyta</taxon>
        <taxon>Magnoliopsida</taxon>
        <taxon>eudicotyledons</taxon>
        <taxon>Gunneridae</taxon>
        <taxon>Pentapetalae</taxon>
        <taxon>rosids</taxon>
        <taxon>fabids</taxon>
        <taxon>Fabales</taxon>
        <taxon>Fabaceae</taxon>
        <taxon>Papilionoideae</taxon>
        <taxon>50 kb inversion clade</taxon>
        <taxon>dalbergioids sensu lato</taxon>
        <taxon>Dalbergieae</taxon>
        <taxon>Pterocarpus clade</taxon>
        <taxon>Stylosanthes</taxon>
    </lineage>
</organism>
<protein>
    <recommendedName>
        <fullName evidence="3">Peptidase A1 domain-containing protein</fullName>
    </recommendedName>
</protein>
<evidence type="ECO:0000256" key="1">
    <source>
        <dbReference type="ARBA" id="ARBA00007447"/>
    </source>
</evidence>
<dbReference type="Proteomes" id="UP001341840">
    <property type="component" value="Unassembled WGS sequence"/>
</dbReference>
<dbReference type="InterPro" id="IPR033121">
    <property type="entry name" value="PEPTIDASE_A1"/>
</dbReference>
<keyword evidence="2" id="KW-0732">Signal</keyword>
<dbReference type="PROSITE" id="PS51767">
    <property type="entry name" value="PEPTIDASE_A1"/>
    <property type="match status" value="1"/>
</dbReference>
<dbReference type="CDD" id="cd05472">
    <property type="entry name" value="cnd41_like"/>
    <property type="match status" value="1"/>
</dbReference>
<dbReference type="InterPro" id="IPR032799">
    <property type="entry name" value="TAXi_C"/>
</dbReference>
<evidence type="ECO:0000313" key="5">
    <source>
        <dbReference type="Proteomes" id="UP001341840"/>
    </source>
</evidence>
<dbReference type="PANTHER" id="PTHR13683:SF827">
    <property type="entry name" value="PEPTIDASE A1 DOMAIN-CONTAINING PROTEIN"/>
    <property type="match status" value="1"/>
</dbReference>
<dbReference type="SUPFAM" id="SSF50630">
    <property type="entry name" value="Acid proteases"/>
    <property type="match status" value="1"/>
</dbReference>
<comment type="caution">
    <text evidence="4">The sequence shown here is derived from an EMBL/GenBank/DDBJ whole genome shotgun (WGS) entry which is preliminary data.</text>
</comment>
<sequence length="462" mass="50420">MAEAVIVSLVGIYLMVLANGVHCFEEMTFTLKVPNLQRKQNLGCHPPEARRVKAAIILEMKERGHCSSVSEKRSQRLEQLAQDEHHVRTIQSRIQGEEIPIRSGMKLETMNYVVSVGLGGQNVSMIVDTGSDLTWVQCQPCDSCYDQQGPLFQPLSSPSYKSILCNSTTCRTLNPSPGACASAANCDYVVNYGDGSYTSGELGVEQLSVGGVWITDFVFGCGRNNKGLFGLASGLMGLGRSHLSIVSQTSSTLGGLFSYCLPSPDSGLSGSLVMGNDSYALFNNNNVSYATMLSHPDPHLSSFYILNLTAITVGGVPLLNASSSFGKGTLIDSGTVITRLPPSMYRAVRAEFLRQFSGYPWVARFSILDTCFNLRGYKEVNVPTIRFYFEGEDEEVSMNVDVSGILYVVKEDASQVCLALSSLSDEYETPILGNYQQRNQRVIYDTNNNRLGFAANPCTFTT</sequence>
<gene>
    <name evidence="4" type="ORF">PIB30_044989</name>
</gene>
<keyword evidence="5" id="KW-1185">Reference proteome</keyword>
<dbReference type="Pfam" id="PF14541">
    <property type="entry name" value="TAXi_C"/>
    <property type="match status" value="1"/>
</dbReference>
<evidence type="ECO:0000256" key="2">
    <source>
        <dbReference type="SAM" id="SignalP"/>
    </source>
</evidence>
<dbReference type="Gene3D" id="2.40.70.10">
    <property type="entry name" value="Acid Proteases"/>
    <property type="match status" value="2"/>
</dbReference>
<accession>A0ABU6WIR4</accession>
<dbReference type="InterPro" id="IPR021109">
    <property type="entry name" value="Peptidase_aspartic_dom_sf"/>
</dbReference>
<comment type="similarity">
    <text evidence="1">Belongs to the peptidase A1 family.</text>
</comment>
<dbReference type="Pfam" id="PF14543">
    <property type="entry name" value="TAXi_N"/>
    <property type="match status" value="1"/>
</dbReference>
<evidence type="ECO:0000259" key="3">
    <source>
        <dbReference type="PROSITE" id="PS51767"/>
    </source>
</evidence>
<proteinExistence type="inferred from homology"/>
<dbReference type="PANTHER" id="PTHR13683">
    <property type="entry name" value="ASPARTYL PROTEASES"/>
    <property type="match status" value="1"/>
</dbReference>
<reference evidence="4 5" key="1">
    <citation type="journal article" date="2023" name="Plants (Basel)">
        <title>Bridging the Gap: Combining Genomics and Transcriptomics Approaches to Understand Stylosanthes scabra, an Orphan Legume from the Brazilian Caatinga.</title>
        <authorList>
            <person name="Ferreira-Neto J.R.C."/>
            <person name="da Silva M.D."/>
            <person name="Binneck E."/>
            <person name="de Melo N.F."/>
            <person name="da Silva R.H."/>
            <person name="de Melo A.L.T.M."/>
            <person name="Pandolfi V."/>
            <person name="Bustamante F.O."/>
            <person name="Brasileiro-Vidal A.C."/>
            <person name="Benko-Iseppon A.M."/>
        </authorList>
    </citation>
    <scope>NUCLEOTIDE SEQUENCE [LARGE SCALE GENOMIC DNA]</scope>
    <source>
        <tissue evidence="4">Leaves</tissue>
    </source>
</reference>
<dbReference type="EMBL" id="JASCZI010181514">
    <property type="protein sequence ID" value="MED6184178.1"/>
    <property type="molecule type" value="Genomic_DNA"/>
</dbReference>
<evidence type="ECO:0000313" key="4">
    <source>
        <dbReference type="EMBL" id="MED6184178.1"/>
    </source>
</evidence>
<dbReference type="InterPro" id="IPR001969">
    <property type="entry name" value="Aspartic_peptidase_AS"/>
</dbReference>